<dbReference type="PROSITE" id="PS51084">
    <property type="entry name" value="HIT_2"/>
    <property type="match status" value="1"/>
</dbReference>
<dbReference type="PRINTS" id="PR00332">
    <property type="entry name" value="HISTRIAD"/>
</dbReference>
<gene>
    <name evidence="2" type="ORF">UFOPK3401_00776</name>
</gene>
<dbReference type="AlphaFoldDB" id="A0A6J7DP71"/>
<protein>
    <submittedName>
        <fullName evidence="2">Unannotated protein</fullName>
    </submittedName>
</protein>
<proteinExistence type="predicted"/>
<dbReference type="PROSITE" id="PS00892">
    <property type="entry name" value="HIT_1"/>
    <property type="match status" value="1"/>
</dbReference>
<accession>A0A6J7DP71</accession>
<dbReference type="InterPro" id="IPR036265">
    <property type="entry name" value="HIT-like_sf"/>
</dbReference>
<dbReference type="SUPFAM" id="SSF54197">
    <property type="entry name" value="HIT-like"/>
    <property type="match status" value="1"/>
</dbReference>
<dbReference type="InterPro" id="IPR011146">
    <property type="entry name" value="HIT-like"/>
</dbReference>
<evidence type="ECO:0000313" key="2">
    <source>
        <dbReference type="EMBL" id="CAB4870464.1"/>
    </source>
</evidence>
<sequence>MADCLFCSIIAGQIPAEIIARTQSSLAFKDIDPKAPVHFLVVPLEHSENLTQMSAQAAGQLISDATQAAKDLGLDPAEQGFRLVLNSGAGAGQTVFHTHVHVLGGRDFLWPPG</sequence>
<feature type="domain" description="HIT" evidence="1">
    <location>
        <begin position="5"/>
        <end position="113"/>
    </location>
</feature>
<dbReference type="Gene3D" id="3.30.428.10">
    <property type="entry name" value="HIT-like"/>
    <property type="match status" value="1"/>
</dbReference>
<dbReference type="InterPro" id="IPR001310">
    <property type="entry name" value="Histidine_triad_HIT"/>
</dbReference>
<dbReference type="InterPro" id="IPR019808">
    <property type="entry name" value="Histidine_triad_CS"/>
</dbReference>
<evidence type="ECO:0000259" key="1">
    <source>
        <dbReference type="PROSITE" id="PS51084"/>
    </source>
</evidence>
<name>A0A6J7DP71_9ZZZZ</name>
<reference evidence="2" key="1">
    <citation type="submission" date="2020-05" db="EMBL/GenBank/DDBJ databases">
        <authorList>
            <person name="Chiriac C."/>
            <person name="Salcher M."/>
            <person name="Ghai R."/>
            <person name="Kavagutti S V."/>
        </authorList>
    </citation>
    <scope>NUCLEOTIDE SEQUENCE</scope>
</reference>
<dbReference type="PANTHER" id="PTHR23089">
    <property type="entry name" value="HISTIDINE TRIAD HIT PROTEIN"/>
    <property type="match status" value="1"/>
</dbReference>
<dbReference type="GO" id="GO:0003824">
    <property type="term" value="F:catalytic activity"/>
    <property type="evidence" value="ECO:0007669"/>
    <property type="project" value="InterPro"/>
</dbReference>
<organism evidence="2">
    <name type="scientific">freshwater metagenome</name>
    <dbReference type="NCBI Taxonomy" id="449393"/>
    <lineage>
        <taxon>unclassified sequences</taxon>
        <taxon>metagenomes</taxon>
        <taxon>ecological metagenomes</taxon>
    </lineage>
</organism>
<dbReference type="EMBL" id="CAFBLM010000029">
    <property type="protein sequence ID" value="CAB4870464.1"/>
    <property type="molecule type" value="Genomic_DNA"/>
</dbReference>
<dbReference type="Pfam" id="PF01230">
    <property type="entry name" value="HIT"/>
    <property type="match status" value="1"/>
</dbReference>